<name>M4EXF1_BRACM</name>
<organism evidence="2 3">
    <name type="scientific">Brassica campestris</name>
    <name type="common">Field mustard</name>
    <dbReference type="NCBI Taxonomy" id="3711"/>
    <lineage>
        <taxon>Eukaryota</taxon>
        <taxon>Viridiplantae</taxon>
        <taxon>Streptophyta</taxon>
        <taxon>Embryophyta</taxon>
        <taxon>Tracheophyta</taxon>
        <taxon>Spermatophyta</taxon>
        <taxon>Magnoliopsida</taxon>
        <taxon>eudicotyledons</taxon>
        <taxon>Gunneridae</taxon>
        <taxon>Pentapetalae</taxon>
        <taxon>rosids</taxon>
        <taxon>malvids</taxon>
        <taxon>Brassicales</taxon>
        <taxon>Brassicaceae</taxon>
        <taxon>Brassiceae</taxon>
        <taxon>Brassica</taxon>
    </lineage>
</organism>
<dbReference type="Proteomes" id="UP000011750">
    <property type="component" value="Chromosome A04"/>
</dbReference>
<dbReference type="HOGENOM" id="CLU_1429912_0_0_1"/>
<feature type="compositionally biased region" description="Polar residues" evidence="1">
    <location>
        <begin position="154"/>
        <end position="166"/>
    </location>
</feature>
<dbReference type="InParanoid" id="M4EXF1"/>
<dbReference type="EnsemblPlants" id="Bra033488.1">
    <property type="protein sequence ID" value="Bra033488.1-P"/>
    <property type="gene ID" value="Bra033488"/>
</dbReference>
<protein>
    <submittedName>
        <fullName evidence="2">Uncharacterized protein</fullName>
    </submittedName>
</protein>
<proteinExistence type="predicted"/>
<sequence length="190" mass="21130">MLVIGIKKKDEILLSQTSVALPGFVDVTQLVFMVAVPRIKEVVPQVEPVVLIKSRLRVRTEVISMIEDTTHFPDDLIWDDKIEDETIVNLVRGLSAAVLARPLQMCHLYMHKAGSDCVQADLRPTGEFCREDEEKEEKTTGAGPHGNKEVTNAHFRSTTAMPTNHMSGKKVKSTDLESLPTNEEPMGVKP</sequence>
<evidence type="ECO:0000256" key="1">
    <source>
        <dbReference type="SAM" id="MobiDB-lite"/>
    </source>
</evidence>
<evidence type="ECO:0000313" key="2">
    <source>
        <dbReference type="EnsemblPlants" id="Bra033488.1-P"/>
    </source>
</evidence>
<reference evidence="2" key="3">
    <citation type="submission" date="2023-03" db="UniProtKB">
        <authorList>
            <consortium name="EnsemblPlants"/>
        </authorList>
    </citation>
    <scope>IDENTIFICATION</scope>
    <source>
        <strain evidence="2">cv. Chiifu-401-42</strain>
    </source>
</reference>
<feature type="region of interest" description="Disordered" evidence="1">
    <location>
        <begin position="130"/>
        <end position="190"/>
    </location>
</feature>
<keyword evidence="3" id="KW-1185">Reference proteome</keyword>
<dbReference type="AlphaFoldDB" id="M4EXF1"/>
<evidence type="ECO:0000313" key="3">
    <source>
        <dbReference type="Proteomes" id="UP000011750"/>
    </source>
</evidence>
<reference evidence="2 3" key="2">
    <citation type="journal article" date="2018" name="Hortic Res">
        <title>Improved Brassica rapa reference genome by single-molecule sequencing and chromosome conformation capture technologies.</title>
        <authorList>
            <person name="Zhang L."/>
            <person name="Cai X."/>
            <person name="Wu J."/>
            <person name="Liu M."/>
            <person name="Grob S."/>
            <person name="Cheng F."/>
            <person name="Liang J."/>
            <person name="Cai C."/>
            <person name="Liu Z."/>
            <person name="Liu B."/>
            <person name="Wang F."/>
            <person name="Li S."/>
            <person name="Liu F."/>
            <person name="Li X."/>
            <person name="Cheng L."/>
            <person name="Yang W."/>
            <person name="Li M.H."/>
            <person name="Grossniklaus U."/>
            <person name="Zheng H."/>
            <person name="Wang X."/>
        </authorList>
    </citation>
    <scope>NUCLEOTIDE SEQUENCE [LARGE SCALE GENOMIC DNA]</scope>
    <source>
        <strain evidence="2 3">cv. Chiifu-401-42</strain>
    </source>
</reference>
<dbReference type="Gramene" id="Bra033488.1">
    <property type="protein sequence ID" value="Bra033488.1-P"/>
    <property type="gene ID" value="Bra033488"/>
</dbReference>
<accession>M4EXF1</accession>
<reference evidence="2 3" key="1">
    <citation type="journal article" date="2011" name="Nat. Genet.">
        <title>The genome of the mesopolyploid crop species Brassica rapa.</title>
        <authorList>
            <consortium name="Brassica rapa Genome Sequencing Project Consortium"/>
            <person name="Wang X."/>
            <person name="Wang H."/>
            <person name="Wang J."/>
            <person name="Sun R."/>
            <person name="Wu J."/>
            <person name="Liu S."/>
            <person name="Bai Y."/>
            <person name="Mun J.H."/>
            <person name="Bancroft I."/>
            <person name="Cheng F."/>
            <person name="Huang S."/>
            <person name="Li X."/>
            <person name="Hua W."/>
            <person name="Wang J."/>
            <person name="Wang X."/>
            <person name="Freeling M."/>
            <person name="Pires J.C."/>
            <person name="Paterson A.H."/>
            <person name="Chalhoub B."/>
            <person name="Wang B."/>
            <person name="Hayward A."/>
            <person name="Sharpe A.G."/>
            <person name="Park B.S."/>
            <person name="Weisshaar B."/>
            <person name="Liu B."/>
            <person name="Li B."/>
            <person name="Liu B."/>
            <person name="Tong C."/>
            <person name="Song C."/>
            <person name="Duran C."/>
            <person name="Peng C."/>
            <person name="Geng C."/>
            <person name="Koh C."/>
            <person name="Lin C."/>
            <person name="Edwards D."/>
            <person name="Mu D."/>
            <person name="Shen D."/>
            <person name="Soumpourou E."/>
            <person name="Li F."/>
            <person name="Fraser F."/>
            <person name="Conant G."/>
            <person name="Lassalle G."/>
            <person name="King G.J."/>
            <person name="Bonnema G."/>
            <person name="Tang H."/>
            <person name="Wang H."/>
            <person name="Belcram H."/>
            <person name="Zhou H."/>
            <person name="Hirakawa H."/>
            <person name="Abe H."/>
            <person name="Guo H."/>
            <person name="Wang H."/>
            <person name="Jin H."/>
            <person name="Parkin I.A."/>
            <person name="Batley J."/>
            <person name="Kim J.S."/>
            <person name="Just J."/>
            <person name="Li J."/>
            <person name="Xu J."/>
            <person name="Deng J."/>
            <person name="Kim J.A."/>
            <person name="Li J."/>
            <person name="Yu J."/>
            <person name="Meng J."/>
            <person name="Wang J."/>
            <person name="Min J."/>
            <person name="Poulain J."/>
            <person name="Wang J."/>
            <person name="Hatakeyama K."/>
            <person name="Wu K."/>
            <person name="Wang L."/>
            <person name="Fang L."/>
            <person name="Trick M."/>
            <person name="Links M.G."/>
            <person name="Zhao M."/>
            <person name="Jin M."/>
            <person name="Ramchiary N."/>
            <person name="Drou N."/>
            <person name="Berkman P.J."/>
            <person name="Cai Q."/>
            <person name="Huang Q."/>
            <person name="Li R."/>
            <person name="Tabata S."/>
            <person name="Cheng S."/>
            <person name="Zhang S."/>
            <person name="Zhang S."/>
            <person name="Huang S."/>
            <person name="Sato S."/>
            <person name="Sun S."/>
            <person name="Kwon S.J."/>
            <person name="Choi S.R."/>
            <person name="Lee T.H."/>
            <person name="Fan W."/>
            <person name="Zhao X."/>
            <person name="Tan X."/>
            <person name="Xu X."/>
            <person name="Wang Y."/>
            <person name="Qiu Y."/>
            <person name="Yin Y."/>
            <person name="Li Y."/>
            <person name="Du Y."/>
            <person name="Liao Y."/>
            <person name="Lim Y."/>
            <person name="Narusaka Y."/>
            <person name="Wang Y."/>
            <person name="Wang Z."/>
            <person name="Li Z."/>
            <person name="Wang Z."/>
            <person name="Xiong Z."/>
            <person name="Zhang Z."/>
        </authorList>
    </citation>
    <scope>NUCLEOTIDE SEQUENCE [LARGE SCALE GENOMIC DNA]</scope>
    <source>
        <strain evidence="2 3">cv. Chiifu-401-42</strain>
    </source>
</reference>